<reference evidence="1" key="1">
    <citation type="submission" date="2023-06" db="EMBL/GenBank/DDBJ databases">
        <title>Genomic Diversity of Vibrio spp. and Metagenomic Analysis of Pathogens in Florida Gulf Coastal Waters Following Hurricane Ian.</title>
        <authorList>
            <person name="Brumfield K.D."/>
        </authorList>
    </citation>
    <scope>NUCLEOTIDE SEQUENCE</scope>
    <source>
        <strain evidence="1">WBS2B-138</strain>
    </source>
</reference>
<dbReference type="RefSeq" id="WP_311019830.1">
    <property type="nucleotide sequence ID" value="NZ_JAUHGG010000003.1"/>
</dbReference>
<organism evidence="1 2">
    <name type="scientific">Vibrio parahaemolyticus</name>
    <dbReference type="NCBI Taxonomy" id="670"/>
    <lineage>
        <taxon>Bacteria</taxon>
        <taxon>Pseudomonadati</taxon>
        <taxon>Pseudomonadota</taxon>
        <taxon>Gammaproteobacteria</taxon>
        <taxon>Vibrionales</taxon>
        <taxon>Vibrionaceae</taxon>
        <taxon>Vibrio</taxon>
    </lineage>
</organism>
<sequence length="332" mass="37554">MNVSPKNLPTLIANELALITEAVSPFYSNNGEQKEVEKAIQMAFKAGLDLGQIHFRDNFIRNSLESISGSQDHLSVLFYRGDLFADSGKSPFTDSFSFINMNLDLVRGSFEDHFRKTIYRNFDSNSNKLSLRVKSECNLDSLAINTEIPESEQKQIIENYKGFGGAPLGSFHCVEMCSPKQSTYSVEQQGQKILATLLNPIFSHGFYFATAINDQSLLLSYREIMKEFLDTPYNNTNANEIMSKISGSNLPLLNLISDMACFAFDMSDIPTARNKQQLNKTDKKEKLKNIVKAVSSKDKEKQRQEEKQNESVYLAKLIEEFTKANKAYSQMC</sequence>
<evidence type="ECO:0000313" key="2">
    <source>
        <dbReference type="Proteomes" id="UP001253193"/>
    </source>
</evidence>
<name>A0AAW8PYX3_VIBPH</name>
<comment type="caution">
    <text evidence="1">The sequence shown here is derived from an EMBL/GenBank/DDBJ whole genome shotgun (WGS) entry which is preliminary data.</text>
</comment>
<protein>
    <submittedName>
        <fullName evidence="1">Uncharacterized protein</fullName>
    </submittedName>
</protein>
<gene>
    <name evidence="1" type="ORF">QX249_10200</name>
</gene>
<dbReference type="Proteomes" id="UP001253193">
    <property type="component" value="Unassembled WGS sequence"/>
</dbReference>
<proteinExistence type="predicted"/>
<dbReference type="EMBL" id="JAUHGG010000003">
    <property type="protein sequence ID" value="MDS1821030.1"/>
    <property type="molecule type" value="Genomic_DNA"/>
</dbReference>
<dbReference type="AlphaFoldDB" id="A0AAW8PYX3"/>
<evidence type="ECO:0000313" key="1">
    <source>
        <dbReference type="EMBL" id="MDS1821030.1"/>
    </source>
</evidence>
<accession>A0AAW8PYX3</accession>